<reference evidence="5 6" key="1">
    <citation type="submission" date="2018-01" db="EMBL/GenBank/DDBJ databases">
        <title>Whole genome sequencing of Histamine producing bacteria.</title>
        <authorList>
            <person name="Butler K."/>
        </authorList>
    </citation>
    <scope>NUCLEOTIDE SEQUENCE [LARGE SCALE GENOMIC DNA]</scope>
    <source>
        <strain evidence="5 6">A2-1</strain>
    </source>
</reference>
<dbReference type="EMBL" id="PYOY01000016">
    <property type="protein sequence ID" value="PSX04745.1"/>
    <property type="molecule type" value="Genomic_DNA"/>
</dbReference>
<gene>
    <name evidence="5" type="ORF">C0W41_20050</name>
</gene>
<dbReference type="Gene3D" id="1.10.10.10">
    <property type="entry name" value="Winged helix-like DNA-binding domain superfamily/Winged helix DNA-binding domain"/>
    <property type="match status" value="1"/>
</dbReference>
<keyword evidence="3" id="KW-1133">Transmembrane helix</keyword>
<dbReference type="GO" id="GO:0000160">
    <property type="term" value="P:phosphorelay signal transduction system"/>
    <property type="evidence" value="ECO:0007669"/>
    <property type="project" value="InterPro"/>
</dbReference>
<feature type="transmembrane region" description="Helical" evidence="3">
    <location>
        <begin position="146"/>
        <end position="166"/>
    </location>
</feature>
<dbReference type="SUPFAM" id="SSF46894">
    <property type="entry name" value="C-terminal effector domain of the bipartite response regulators"/>
    <property type="match status" value="1"/>
</dbReference>
<dbReference type="GO" id="GO:0006355">
    <property type="term" value="P:regulation of DNA-templated transcription"/>
    <property type="evidence" value="ECO:0007669"/>
    <property type="project" value="InterPro"/>
</dbReference>
<proteinExistence type="predicted"/>
<keyword evidence="3" id="KW-0812">Transmembrane</keyword>
<dbReference type="RefSeq" id="WP_045132925.1">
    <property type="nucleotide sequence ID" value="NZ_JZSX01000001.1"/>
</dbReference>
<keyword evidence="1 2" id="KW-0238">DNA-binding</keyword>
<dbReference type="AlphaFoldDB" id="A0A855S7V1"/>
<evidence type="ECO:0000313" key="5">
    <source>
        <dbReference type="EMBL" id="PSX04745.1"/>
    </source>
</evidence>
<evidence type="ECO:0000256" key="3">
    <source>
        <dbReference type="SAM" id="Phobius"/>
    </source>
</evidence>
<dbReference type="Pfam" id="PF00486">
    <property type="entry name" value="Trans_reg_C"/>
    <property type="match status" value="1"/>
</dbReference>
<dbReference type="InterPro" id="IPR036388">
    <property type="entry name" value="WH-like_DNA-bd_sf"/>
</dbReference>
<dbReference type="GeneID" id="61230363"/>
<evidence type="ECO:0000256" key="1">
    <source>
        <dbReference type="ARBA" id="ARBA00023125"/>
    </source>
</evidence>
<dbReference type="InterPro" id="IPR001867">
    <property type="entry name" value="OmpR/PhoB-type_DNA-bd"/>
</dbReference>
<keyword evidence="3" id="KW-0472">Membrane</keyword>
<feature type="domain" description="OmpR/PhoB-type" evidence="4">
    <location>
        <begin position="2"/>
        <end position="100"/>
    </location>
</feature>
<feature type="DNA-binding region" description="OmpR/PhoB-type" evidence="2">
    <location>
        <begin position="2"/>
        <end position="100"/>
    </location>
</feature>
<evidence type="ECO:0000256" key="2">
    <source>
        <dbReference type="PROSITE-ProRule" id="PRU01091"/>
    </source>
</evidence>
<protein>
    <recommendedName>
        <fullName evidence="4">OmpR/PhoB-type domain-containing protein</fullName>
    </recommendedName>
</protein>
<sequence>MLNNYRIKNVTFCSNRAVLSNGEQQQELNFTEAKLLEILLSKVNETVLKETLKEFAWQHTVVTDSSLTKSIAKLRKALVFFFEDEELIITIPRVGYKFVSNDVVTIANVETSIEEPITTKSDESEYLQTTEYEDKKKSKTSVRNKILLTLSILLIGGSLFNFLRLLPSKNEQFIADGYHVTELTSGGFSHTVITRKGMELNPKLSFLLSQQKCNCLFFVDKISGHYNISYFDPKNEKGKSFIFDEKNLVEKLRVNLSEGEQ</sequence>
<dbReference type="InterPro" id="IPR016032">
    <property type="entry name" value="Sig_transdc_resp-reg_C-effctor"/>
</dbReference>
<evidence type="ECO:0000259" key="4">
    <source>
        <dbReference type="PROSITE" id="PS51755"/>
    </source>
</evidence>
<comment type="caution">
    <text evidence="5">The sequence shown here is derived from an EMBL/GenBank/DDBJ whole genome shotgun (WGS) entry which is preliminary data.</text>
</comment>
<dbReference type="SMART" id="SM00862">
    <property type="entry name" value="Trans_reg_C"/>
    <property type="match status" value="1"/>
</dbReference>
<dbReference type="Proteomes" id="UP000241440">
    <property type="component" value="Unassembled WGS sequence"/>
</dbReference>
<evidence type="ECO:0000313" key="6">
    <source>
        <dbReference type="Proteomes" id="UP000241440"/>
    </source>
</evidence>
<name>A0A855S7V1_PHOAN</name>
<dbReference type="PROSITE" id="PS51755">
    <property type="entry name" value="OMPR_PHOB"/>
    <property type="match status" value="1"/>
</dbReference>
<accession>A0A855S7V1</accession>
<dbReference type="GO" id="GO:0003677">
    <property type="term" value="F:DNA binding"/>
    <property type="evidence" value="ECO:0007669"/>
    <property type="project" value="UniProtKB-UniRule"/>
</dbReference>
<organism evidence="5 6">
    <name type="scientific">Photobacterium angustum</name>
    <dbReference type="NCBI Taxonomy" id="661"/>
    <lineage>
        <taxon>Bacteria</taxon>
        <taxon>Pseudomonadati</taxon>
        <taxon>Pseudomonadota</taxon>
        <taxon>Gammaproteobacteria</taxon>
        <taxon>Vibrionales</taxon>
        <taxon>Vibrionaceae</taxon>
        <taxon>Photobacterium</taxon>
    </lineage>
</organism>